<evidence type="ECO:0000256" key="5">
    <source>
        <dbReference type="ARBA" id="ARBA00022692"/>
    </source>
</evidence>
<dbReference type="GO" id="GO:0015280">
    <property type="term" value="F:ligand-gated sodium channel activity"/>
    <property type="evidence" value="ECO:0007669"/>
    <property type="project" value="TreeGrafter"/>
</dbReference>
<organism evidence="14 15">
    <name type="scientific">Rhynchophorus ferrugineus</name>
    <name type="common">Red palm weevil</name>
    <name type="synonym">Curculio ferrugineus</name>
    <dbReference type="NCBI Taxonomy" id="354439"/>
    <lineage>
        <taxon>Eukaryota</taxon>
        <taxon>Metazoa</taxon>
        <taxon>Ecdysozoa</taxon>
        <taxon>Arthropoda</taxon>
        <taxon>Hexapoda</taxon>
        <taxon>Insecta</taxon>
        <taxon>Pterygota</taxon>
        <taxon>Neoptera</taxon>
        <taxon>Endopterygota</taxon>
        <taxon>Coleoptera</taxon>
        <taxon>Polyphaga</taxon>
        <taxon>Cucujiformia</taxon>
        <taxon>Curculionidae</taxon>
        <taxon>Dryophthorinae</taxon>
        <taxon>Rhynchophorus</taxon>
    </lineage>
</organism>
<name>A0A834I8N1_RHYFE</name>
<comment type="similarity">
    <text evidence="2 12">Belongs to the amiloride-sensitive sodium channel (TC 1.A.6) family.</text>
</comment>
<reference evidence="14" key="1">
    <citation type="submission" date="2020-08" db="EMBL/GenBank/DDBJ databases">
        <title>Genome sequencing and assembly of the red palm weevil Rhynchophorus ferrugineus.</title>
        <authorList>
            <person name="Dias G.B."/>
            <person name="Bergman C.M."/>
            <person name="Manee M."/>
        </authorList>
    </citation>
    <scope>NUCLEOTIDE SEQUENCE</scope>
    <source>
        <strain evidence="14">AA-2017</strain>
        <tissue evidence="14">Whole larva</tissue>
    </source>
</reference>
<keyword evidence="11 12" id="KW-0407">Ion channel</keyword>
<dbReference type="Gene3D" id="1.10.287.770">
    <property type="entry name" value="YojJ-like"/>
    <property type="match status" value="2"/>
</dbReference>
<dbReference type="PANTHER" id="PTHR11690">
    <property type="entry name" value="AMILORIDE-SENSITIVE SODIUM CHANNEL-RELATED"/>
    <property type="match status" value="1"/>
</dbReference>
<evidence type="ECO:0000313" key="15">
    <source>
        <dbReference type="Proteomes" id="UP000625711"/>
    </source>
</evidence>
<keyword evidence="5 12" id="KW-0812">Transmembrane</keyword>
<evidence type="ECO:0000256" key="1">
    <source>
        <dbReference type="ARBA" id="ARBA00004141"/>
    </source>
</evidence>
<keyword evidence="15" id="KW-1185">Reference proteome</keyword>
<accession>A0A834I8N1</accession>
<feature type="transmembrane region" description="Helical" evidence="13">
    <location>
        <begin position="251"/>
        <end position="278"/>
    </location>
</feature>
<evidence type="ECO:0000256" key="3">
    <source>
        <dbReference type="ARBA" id="ARBA00022448"/>
    </source>
</evidence>
<evidence type="ECO:0000313" key="14">
    <source>
        <dbReference type="EMBL" id="KAF7269202.1"/>
    </source>
</evidence>
<keyword evidence="9 13" id="KW-0472">Membrane</keyword>
<keyword evidence="8 12" id="KW-0406">Ion transport</keyword>
<dbReference type="AlphaFoldDB" id="A0A834I8N1"/>
<evidence type="ECO:0000256" key="11">
    <source>
        <dbReference type="ARBA" id="ARBA00023303"/>
    </source>
</evidence>
<feature type="transmembrane region" description="Helical" evidence="13">
    <location>
        <begin position="99"/>
        <end position="121"/>
    </location>
</feature>
<comment type="subcellular location">
    <subcellularLocation>
        <location evidence="1">Membrane</location>
        <topology evidence="1">Multi-pass membrane protein</topology>
    </subcellularLocation>
</comment>
<keyword evidence="10 12" id="KW-0739">Sodium transport</keyword>
<dbReference type="GO" id="GO:0005886">
    <property type="term" value="C:plasma membrane"/>
    <property type="evidence" value="ECO:0007669"/>
    <property type="project" value="TreeGrafter"/>
</dbReference>
<dbReference type="PRINTS" id="PR01078">
    <property type="entry name" value="AMINACHANNEL"/>
</dbReference>
<keyword evidence="3 12" id="KW-0813">Transport</keyword>
<evidence type="ECO:0000256" key="12">
    <source>
        <dbReference type="RuleBase" id="RU000679"/>
    </source>
</evidence>
<evidence type="ECO:0000256" key="10">
    <source>
        <dbReference type="ARBA" id="ARBA00023201"/>
    </source>
</evidence>
<comment type="caution">
    <text evidence="14">The sequence shown here is derived from an EMBL/GenBank/DDBJ whole genome shotgun (WGS) entry which is preliminary data.</text>
</comment>
<evidence type="ECO:0000256" key="4">
    <source>
        <dbReference type="ARBA" id="ARBA00022461"/>
    </source>
</evidence>
<evidence type="ECO:0000256" key="8">
    <source>
        <dbReference type="ARBA" id="ARBA00023065"/>
    </source>
</evidence>
<gene>
    <name evidence="14" type="ORF">GWI33_017668</name>
</gene>
<keyword evidence="7" id="KW-0915">Sodium</keyword>
<evidence type="ECO:0000256" key="6">
    <source>
        <dbReference type="ARBA" id="ARBA00022989"/>
    </source>
</evidence>
<protein>
    <submittedName>
        <fullName evidence="14">Uncharacterized protein</fullName>
    </submittedName>
</protein>
<evidence type="ECO:0000256" key="7">
    <source>
        <dbReference type="ARBA" id="ARBA00023053"/>
    </source>
</evidence>
<dbReference type="OrthoDB" id="6021021at2759"/>
<evidence type="ECO:0000256" key="2">
    <source>
        <dbReference type="ARBA" id="ARBA00007193"/>
    </source>
</evidence>
<dbReference type="PROSITE" id="PS01206">
    <property type="entry name" value="ASC"/>
    <property type="match status" value="1"/>
</dbReference>
<keyword evidence="6 13" id="KW-1133">Transmembrane helix</keyword>
<dbReference type="Gene3D" id="1.10.287.820">
    <property type="entry name" value="Acid-sensing ion channel domain"/>
    <property type="match status" value="1"/>
</dbReference>
<dbReference type="InterPro" id="IPR020903">
    <property type="entry name" value="ENaC_CS"/>
</dbReference>
<dbReference type="Proteomes" id="UP000625711">
    <property type="component" value="Unassembled WGS sequence"/>
</dbReference>
<dbReference type="EMBL" id="JAACXV010014245">
    <property type="protein sequence ID" value="KAF7269202.1"/>
    <property type="molecule type" value="Genomic_DNA"/>
</dbReference>
<dbReference type="InterPro" id="IPR001873">
    <property type="entry name" value="ENaC"/>
</dbReference>
<dbReference type="PANTHER" id="PTHR11690:SF243">
    <property type="entry name" value="PICKPOCKET 12-RELATED"/>
    <property type="match status" value="1"/>
</dbReference>
<evidence type="ECO:0000256" key="13">
    <source>
        <dbReference type="SAM" id="Phobius"/>
    </source>
</evidence>
<proteinExistence type="inferred from homology"/>
<evidence type="ECO:0000256" key="9">
    <source>
        <dbReference type="ARBA" id="ARBA00023136"/>
    </source>
</evidence>
<keyword evidence="4 12" id="KW-0894">Sodium channel</keyword>
<dbReference type="Pfam" id="PF00858">
    <property type="entry name" value="ASC"/>
    <property type="match status" value="2"/>
</dbReference>
<sequence>MFINTCDKADDVCANSMKREMEDLKNGSFLDGECACKPGCYEVLFGFKLTGAPIWQEKINISSNRTSSLSIVHFYFGDERYTRSVKNVLYGFSEILSNFGGILSLCLGISFLSIVEIFYYLSLRSYTQQNCILECQSNYTLMNCKCVPYYLPKNKTIKYCGKSEKSCVDGAKGDMELESGNGSSCHCLPSCFFVKYKDSKSIAKLSSMVNNDIPNFSSNYILKNFAAVHFYFYNSKFTKEIKRELFTFTEILSNIGGLLSLCLGFSFLSLIELLYFLIIRISCDITKQHRTYRKQKIKKLSPPYPFLR</sequence>